<sequence length="155" mass="17280">MKNLKLVVLTLWLSLFALTMNAQEITSFSGMWGPEFYQDKDKLTWKEIDKMMSESQVAQVNWEKSKKQMLGGMIAGAANFGTAIWFLVNENDHKPVTGPAIAFAGTGLIGSLFFHHAMKNKKEAILNYNESLDNGMSFRMVPAVNENGVGLALKF</sequence>
<feature type="transmembrane region" description="Helical" evidence="1">
    <location>
        <begin position="69"/>
        <end position="88"/>
    </location>
</feature>
<proteinExistence type="predicted"/>
<dbReference type="Proteomes" id="UP000540519">
    <property type="component" value="Unassembled WGS sequence"/>
</dbReference>
<keyword evidence="2" id="KW-0732">Signal</keyword>
<name>A0A7X2ZT69_9FLAO</name>
<feature type="transmembrane region" description="Helical" evidence="1">
    <location>
        <begin position="100"/>
        <end position="118"/>
    </location>
</feature>
<keyword evidence="1" id="KW-1133">Transmembrane helix</keyword>
<organism evidence="3 4">
    <name type="scientific">Zobellia amurskyensis</name>
    <dbReference type="NCBI Taxonomy" id="248905"/>
    <lineage>
        <taxon>Bacteria</taxon>
        <taxon>Pseudomonadati</taxon>
        <taxon>Bacteroidota</taxon>
        <taxon>Flavobacteriia</taxon>
        <taxon>Flavobacteriales</taxon>
        <taxon>Flavobacteriaceae</taxon>
        <taxon>Zobellia</taxon>
    </lineage>
</organism>
<protein>
    <submittedName>
        <fullName evidence="3">Uncharacterized protein</fullName>
    </submittedName>
</protein>
<evidence type="ECO:0000313" key="4">
    <source>
        <dbReference type="Proteomes" id="UP000540519"/>
    </source>
</evidence>
<keyword evidence="4" id="KW-1185">Reference proteome</keyword>
<dbReference type="RefSeq" id="WP_038235202.1">
    <property type="nucleotide sequence ID" value="NZ_RCNR01000013.1"/>
</dbReference>
<gene>
    <name evidence="3" type="ORF">D9O36_08940</name>
</gene>
<evidence type="ECO:0000313" key="3">
    <source>
        <dbReference type="EMBL" id="MUH35965.1"/>
    </source>
</evidence>
<evidence type="ECO:0000256" key="2">
    <source>
        <dbReference type="SAM" id="SignalP"/>
    </source>
</evidence>
<dbReference type="OrthoDB" id="1431070at2"/>
<dbReference type="AlphaFoldDB" id="A0A7X2ZT69"/>
<keyword evidence="1" id="KW-0472">Membrane</keyword>
<reference evidence="3 4" key="1">
    <citation type="journal article" date="2019" name="Mar. Drugs">
        <title>Comparative Genomics and CAZyme Genome Repertoires of Marine Zobellia amurskyensis KMM 3526(T) and Zobellia laminariae KMM 3676(T).</title>
        <authorList>
            <person name="Chernysheva N."/>
            <person name="Bystritskaya E."/>
            <person name="Stenkova A."/>
            <person name="Golovkin I."/>
            <person name="Nedashkovskaya O."/>
            <person name="Isaeva M."/>
        </authorList>
    </citation>
    <scope>NUCLEOTIDE SEQUENCE [LARGE SCALE GENOMIC DNA]</scope>
    <source>
        <strain evidence="3 4">KMM 3526</strain>
    </source>
</reference>
<evidence type="ECO:0000256" key="1">
    <source>
        <dbReference type="SAM" id="Phobius"/>
    </source>
</evidence>
<dbReference type="EMBL" id="RCNR01000013">
    <property type="protein sequence ID" value="MUH35965.1"/>
    <property type="molecule type" value="Genomic_DNA"/>
</dbReference>
<feature type="signal peptide" evidence="2">
    <location>
        <begin position="1"/>
        <end position="22"/>
    </location>
</feature>
<feature type="chain" id="PRO_5031306277" evidence="2">
    <location>
        <begin position="23"/>
        <end position="155"/>
    </location>
</feature>
<accession>A0A7X2ZT69</accession>
<keyword evidence="1" id="KW-0812">Transmembrane</keyword>
<comment type="caution">
    <text evidence="3">The sequence shown here is derived from an EMBL/GenBank/DDBJ whole genome shotgun (WGS) entry which is preliminary data.</text>
</comment>